<comment type="subcellular location">
    <subcellularLocation>
        <location evidence="1 11">Nucleus</location>
    </subcellularLocation>
</comment>
<dbReference type="Gene3D" id="1.20.1060.20">
    <property type="match status" value="1"/>
</dbReference>
<evidence type="ECO:0000313" key="15">
    <source>
        <dbReference type="Proteomes" id="UP000887540"/>
    </source>
</evidence>
<evidence type="ECO:0000256" key="2">
    <source>
        <dbReference type="ARBA" id="ARBA00006005"/>
    </source>
</evidence>
<reference evidence="16" key="1">
    <citation type="submission" date="2022-11" db="UniProtKB">
        <authorList>
            <consortium name="WormBaseParasite"/>
        </authorList>
    </citation>
    <scope>IDENTIFICATION</scope>
</reference>
<dbReference type="Gene3D" id="3.30.70.1620">
    <property type="match status" value="1"/>
</dbReference>
<keyword evidence="15" id="KW-1185">Reference proteome</keyword>
<keyword evidence="9 11" id="KW-0539">Nucleus</keyword>
<feature type="region of interest" description="Disordered" evidence="13">
    <location>
        <begin position="1359"/>
        <end position="1378"/>
    </location>
</feature>
<dbReference type="GO" id="GO:0051301">
    <property type="term" value="P:cell division"/>
    <property type="evidence" value="ECO:0007669"/>
    <property type="project" value="UniProtKB-KW"/>
</dbReference>
<dbReference type="FunFam" id="1.20.1060.20:FF:000003">
    <property type="entry name" value="Structural maintenance of chromosomes 4"/>
    <property type="match status" value="1"/>
</dbReference>
<dbReference type="GO" id="GO:0005524">
    <property type="term" value="F:ATP binding"/>
    <property type="evidence" value="ECO:0007669"/>
    <property type="project" value="UniProtKB-KW"/>
</dbReference>
<dbReference type="InterPro" id="IPR003395">
    <property type="entry name" value="RecF/RecN/SMC_N"/>
</dbReference>
<keyword evidence="6" id="KW-0067">ATP-binding</keyword>
<dbReference type="GO" id="GO:0000796">
    <property type="term" value="C:condensin complex"/>
    <property type="evidence" value="ECO:0007669"/>
    <property type="project" value="TreeGrafter"/>
</dbReference>
<feature type="coiled-coil region" evidence="12">
    <location>
        <begin position="1127"/>
        <end position="1164"/>
    </location>
</feature>
<feature type="domain" description="SMC hinge" evidence="14">
    <location>
        <begin position="593"/>
        <end position="709"/>
    </location>
</feature>
<dbReference type="Pfam" id="PF06470">
    <property type="entry name" value="SMC_hinge"/>
    <property type="match status" value="1"/>
</dbReference>
<feature type="region of interest" description="Disordered" evidence="13">
    <location>
        <begin position="1"/>
        <end position="42"/>
    </location>
</feature>
<evidence type="ECO:0000313" key="16">
    <source>
        <dbReference type="WBParaSite" id="ACRNAN_scaffold507.g24734.t1"/>
    </source>
</evidence>
<feature type="region of interest" description="Disordered" evidence="13">
    <location>
        <begin position="1328"/>
        <end position="1351"/>
    </location>
</feature>
<feature type="compositionally biased region" description="Basic and acidic residues" evidence="13">
    <location>
        <begin position="1"/>
        <end position="11"/>
    </location>
</feature>
<dbReference type="GO" id="GO:0005634">
    <property type="term" value="C:nucleus"/>
    <property type="evidence" value="ECO:0007669"/>
    <property type="project" value="UniProtKB-SubCell"/>
</dbReference>
<evidence type="ECO:0000256" key="1">
    <source>
        <dbReference type="ARBA" id="ARBA00004123"/>
    </source>
</evidence>
<dbReference type="InterPro" id="IPR036277">
    <property type="entry name" value="SMC_hinge_sf"/>
</dbReference>
<dbReference type="SMART" id="SM00968">
    <property type="entry name" value="SMC_hinge"/>
    <property type="match status" value="1"/>
</dbReference>
<accession>A0A914E1J0</accession>
<name>A0A914E1J0_9BILA</name>
<dbReference type="Gene3D" id="1.10.287.1490">
    <property type="match status" value="2"/>
</dbReference>
<dbReference type="WBParaSite" id="ACRNAN_scaffold507.g24734.t1">
    <property type="protein sequence ID" value="ACRNAN_scaffold507.g24734.t1"/>
    <property type="gene ID" value="ACRNAN_scaffold507.g24734"/>
</dbReference>
<protein>
    <recommendedName>
        <fullName evidence="11">Structural maintenance of chromosomes protein</fullName>
    </recommendedName>
</protein>
<evidence type="ECO:0000256" key="9">
    <source>
        <dbReference type="ARBA" id="ARBA00023242"/>
    </source>
</evidence>
<feature type="coiled-coil region" evidence="12">
    <location>
        <begin position="753"/>
        <end position="1022"/>
    </location>
</feature>
<evidence type="ECO:0000256" key="5">
    <source>
        <dbReference type="ARBA" id="ARBA00022776"/>
    </source>
</evidence>
<organism evidence="15 16">
    <name type="scientific">Acrobeloides nanus</name>
    <dbReference type="NCBI Taxonomy" id="290746"/>
    <lineage>
        <taxon>Eukaryota</taxon>
        <taxon>Metazoa</taxon>
        <taxon>Ecdysozoa</taxon>
        <taxon>Nematoda</taxon>
        <taxon>Chromadorea</taxon>
        <taxon>Rhabditida</taxon>
        <taxon>Tylenchina</taxon>
        <taxon>Cephalobomorpha</taxon>
        <taxon>Cephaloboidea</taxon>
        <taxon>Cephalobidae</taxon>
        <taxon>Acrobeloides</taxon>
    </lineage>
</organism>
<feature type="region of interest" description="Disordered" evidence="13">
    <location>
        <begin position="370"/>
        <end position="398"/>
    </location>
</feature>
<dbReference type="GO" id="GO:0016887">
    <property type="term" value="F:ATP hydrolysis activity"/>
    <property type="evidence" value="ECO:0007669"/>
    <property type="project" value="InterPro"/>
</dbReference>
<dbReference type="Pfam" id="PF02463">
    <property type="entry name" value="SMC_N"/>
    <property type="match status" value="2"/>
</dbReference>
<dbReference type="Proteomes" id="UP000887540">
    <property type="component" value="Unplaced"/>
</dbReference>
<keyword evidence="7 12" id="KW-0175">Coiled coil</keyword>
<dbReference type="PANTHER" id="PTHR18937">
    <property type="entry name" value="STRUCTURAL MAINTENANCE OF CHROMOSOMES SMC FAMILY MEMBER"/>
    <property type="match status" value="1"/>
</dbReference>
<dbReference type="InterPro" id="IPR027417">
    <property type="entry name" value="P-loop_NTPase"/>
</dbReference>
<evidence type="ECO:0000256" key="12">
    <source>
        <dbReference type="SAM" id="Coils"/>
    </source>
</evidence>
<evidence type="ECO:0000256" key="8">
    <source>
        <dbReference type="ARBA" id="ARBA00023067"/>
    </source>
</evidence>
<dbReference type="InterPro" id="IPR010935">
    <property type="entry name" value="SMC_hinge"/>
</dbReference>
<dbReference type="PANTHER" id="PTHR18937:SF172">
    <property type="entry name" value="STRUCTURAL MAINTENANCE OF CHROMOSOMES PROTEIN"/>
    <property type="match status" value="1"/>
</dbReference>
<keyword evidence="4" id="KW-0547">Nucleotide-binding</keyword>
<evidence type="ECO:0000256" key="13">
    <source>
        <dbReference type="SAM" id="MobiDB-lite"/>
    </source>
</evidence>
<sequence length="1378" mass="159237">MTKRKNDDDKQRHKKQAPKSPAAAAPPATEQMEVDDDENPQSQILDEIDEENLLDMEVPPMPEPVMASDGTGKRLIITQMEVENFKSYYGKQIIGPFHKNFTAVIGPNGSGKSNVIDALLFVFGYRSTKIRSKKLSVLIHSSAGRNNIPSCTVSAHFKLIVDRPDNTSEDVPNSRFFISRTAYRDNSKIAKHLRVVGIDLIHNRFLILQGEVEQISLMKPKAQDKNEDGMLEYLEDIIGSSRLKLPIEKLQAKVEKLQEERGAQLTRLKYAEKEKDEKEGPVKKLIEQIRVENAIALAKNKIFHFNRVKVEDELEELRPRLVEVHASLEESRTNLKDVLARQKERKNQHKHLQRKYDQCQEEHELATKKLSENKQQLEKAKNEETRLNEKREKVEDDLKKENKKITELEEAPEKAKPKIAELKSQIEDAKQVIQENEGIVQEKTAEFDKRTDDLKKQKKQVEERISELSGKEDEANKNLVLAQEELHMLRSADDREKTKLADIKDALADAENSLDTKKTELQTVRNALPRVQNELQEKTASLNQLRQEEIQVNDEYREIRLKYEQSREHAEQSKSSNKLLNALMDQKRRGEIPGIFGRLGDLGAVDQKYDVAISTTCGALDYIVTDNMDTAQQCVEFLKKNNLGMASFIALDKQQHLVNSMRNKPQTPENAPRMFDLIKVLDEKILPAFYFTLRDTLVADDIVAANRIAFGGSRRWRTITLKGEVIETHGSMTGGGKSTKRGRIGQNVKVDTSKDNSKDLVAMERRMQELQDRLTDIRRQISGHEQKITALQADVDRMTRSNKTLSDDIKNLEDKLKSMAKQVSAQEQKVKESSVDQKAVEDARKRVEKFREESDVASEQTDKYRTDFLRLNNQIEELYEEIVGKYKTLLEDAQRKKETSEKAISKEQSAANTAARNLAKAKARAEEFQNDLDEAVRKLEECASEQKRLKDAIKRVVEEVKEKEAALQQADVELKEALNANTDLNDEEVRLQKQIEEIERDVSNLKGQIAQHENEIRKFTNDINGLKVYRVRGMFRMPDSVVKRNMDDEFFEDTFREEISFVEQEKERTLLEEEMEADPQDFTDKTEVPTFEKEEVREFILGDIKFRLATLEQKKATYKDPLKMYLLEEYMERLEKYEKEYTKLQEIQEKRDKHREFCERLKKQRLHEFMEGFSKIGLALKELYQTITIGGDASLDLVDTLDPFAEGVTFAVRPPKKSWKQITNLSGGEKTLSSLALVFGLHQFRPTPLYVMDEIDAALDFRNVSIIAHYVKERTKNAQFIIISLRNNMFELADRLIGIYKTFDCTKNVVVDPKTLALEYQEERQKLEESRRQERKKKRDTQQHQNLIESPNVIALKRNRQDAKSVKRNAIRSSTKIL</sequence>
<evidence type="ECO:0000256" key="11">
    <source>
        <dbReference type="PIRNR" id="PIRNR005719"/>
    </source>
</evidence>
<keyword evidence="3" id="KW-0132">Cell division</keyword>
<dbReference type="FunFam" id="3.40.50.300:FF:000481">
    <property type="entry name" value="Structural maintenance of chromosomes 4"/>
    <property type="match status" value="1"/>
</dbReference>
<feature type="coiled-coil region" evidence="12">
    <location>
        <begin position="240"/>
        <end position="274"/>
    </location>
</feature>
<dbReference type="GO" id="GO:0007076">
    <property type="term" value="P:mitotic chromosome condensation"/>
    <property type="evidence" value="ECO:0007669"/>
    <property type="project" value="TreeGrafter"/>
</dbReference>
<evidence type="ECO:0000256" key="7">
    <source>
        <dbReference type="ARBA" id="ARBA00023054"/>
    </source>
</evidence>
<evidence type="ECO:0000259" key="14">
    <source>
        <dbReference type="SMART" id="SM00968"/>
    </source>
</evidence>
<proteinExistence type="inferred from homology"/>
<keyword evidence="8" id="KW-0226">DNA condensation</keyword>
<keyword evidence="10" id="KW-0131">Cell cycle</keyword>
<dbReference type="SUPFAM" id="SSF52540">
    <property type="entry name" value="P-loop containing nucleoside triphosphate hydrolases"/>
    <property type="match status" value="1"/>
</dbReference>
<evidence type="ECO:0000256" key="6">
    <source>
        <dbReference type="ARBA" id="ARBA00022840"/>
    </source>
</evidence>
<dbReference type="Gene3D" id="3.40.50.300">
    <property type="entry name" value="P-loop containing nucleotide triphosphate hydrolases"/>
    <property type="match status" value="2"/>
</dbReference>
<comment type="similarity">
    <text evidence="2">Belongs to the SMC family. SMC4 subfamily.</text>
</comment>
<dbReference type="PIRSF" id="PIRSF005719">
    <property type="entry name" value="SMC"/>
    <property type="match status" value="1"/>
</dbReference>
<evidence type="ECO:0000256" key="10">
    <source>
        <dbReference type="ARBA" id="ARBA00023306"/>
    </source>
</evidence>
<dbReference type="InterPro" id="IPR024704">
    <property type="entry name" value="SMC"/>
</dbReference>
<keyword evidence="5" id="KW-0498">Mitosis</keyword>
<feature type="compositionally biased region" description="Low complexity" evidence="13">
    <location>
        <begin position="18"/>
        <end position="28"/>
    </location>
</feature>
<evidence type="ECO:0000256" key="4">
    <source>
        <dbReference type="ARBA" id="ARBA00022741"/>
    </source>
</evidence>
<evidence type="ECO:0000256" key="3">
    <source>
        <dbReference type="ARBA" id="ARBA00022618"/>
    </source>
</evidence>
<dbReference type="SUPFAM" id="SSF75553">
    <property type="entry name" value="Smc hinge domain"/>
    <property type="match status" value="1"/>
</dbReference>